<dbReference type="AlphaFoldDB" id="A0A7X6N5D0"/>
<dbReference type="InterPro" id="IPR050678">
    <property type="entry name" value="DNA_Partitioning_ATPase"/>
</dbReference>
<dbReference type="InterPro" id="IPR027417">
    <property type="entry name" value="P-loop_NTPase"/>
</dbReference>
<dbReference type="Gene3D" id="3.40.50.300">
    <property type="entry name" value="P-loop containing nucleotide triphosphate hydrolases"/>
    <property type="match status" value="1"/>
</dbReference>
<evidence type="ECO:0000259" key="1">
    <source>
        <dbReference type="Pfam" id="PF13614"/>
    </source>
</evidence>
<evidence type="ECO:0000313" key="2">
    <source>
        <dbReference type="EMBL" id="NKZ24972.1"/>
    </source>
</evidence>
<dbReference type="Pfam" id="PF13614">
    <property type="entry name" value="AAA_31"/>
    <property type="match status" value="1"/>
</dbReference>
<accession>A0A7X6N5D0</accession>
<dbReference type="PANTHER" id="PTHR13696">
    <property type="entry name" value="P-LOOP CONTAINING NUCLEOSIDE TRIPHOSPHATE HYDROLASE"/>
    <property type="match status" value="1"/>
</dbReference>
<dbReference type="Proteomes" id="UP000549765">
    <property type="component" value="Unassembled WGS sequence"/>
</dbReference>
<comment type="caution">
    <text evidence="2">The sequence shown here is derived from an EMBL/GenBank/DDBJ whole genome shotgun (WGS) entry which is preliminary data.</text>
</comment>
<dbReference type="SUPFAM" id="SSF52540">
    <property type="entry name" value="P-loop containing nucleoside triphosphate hydrolases"/>
    <property type="match status" value="1"/>
</dbReference>
<name>A0A7X6N5D0_9LACO</name>
<proteinExistence type="predicted"/>
<dbReference type="EMBL" id="JAAXPN010000013">
    <property type="protein sequence ID" value="NKZ24972.1"/>
    <property type="molecule type" value="Genomic_DNA"/>
</dbReference>
<keyword evidence="3" id="KW-1185">Reference proteome</keyword>
<feature type="domain" description="AAA" evidence="1">
    <location>
        <begin position="3"/>
        <end position="183"/>
    </location>
</feature>
<evidence type="ECO:0000313" key="3">
    <source>
        <dbReference type="Proteomes" id="UP000549765"/>
    </source>
</evidence>
<reference evidence="2 3" key="1">
    <citation type="submission" date="2020-04" db="EMBL/GenBank/DDBJ databases">
        <title>MicrobeNet Type strains.</title>
        <authorList>
            <person name="Nicholson A.C."/>
        </authorList>
    </citation>
    <scope>NUCLEOTIDE SEQUENCE [LARGE SCALE GENOMIC DNA]</scope>
    <source>
        <strain evidence="2 3">CCUG 61472</strain>
    </source>
</reference>
<dbReference type="PANTHER" id="PTHR13696:SF99">
    <property type="entry name" value="COBYRINIC ACID AC-DIAMIDE SYNTHASE"/>
    <property type="match status" value="1"/>
</dbReference>
<protein>
    <submittedName>
        <fullName evidence="2">ParA family protein</fullName>
    </submittedName>
</protein>
<sequence length="271" mass="31050">MTTTITCGNFKGGVGKTSNTLMLAYTLSKMNKKVLVVDLDPQANGTDLLLATMTNVYQQKPEFKETLFEAIKNNNPKEAVIHVKPNLDLLPSYSDLQGFEKFLYDNFSNDFEQDHFFNKFISEFKQQYDYVFLDIPPQLNKFTDSALVASDYVIIVLQTQERALKGAEKYVQHLLELQEDYDLNIDLLGILPVLQQNGSELDLDVVQDAIDSFGKSNMFNNHIKQMARLKRFDRTGITDNVKDVNDRRVHDVYQTLAEEVIERINIFEGGK</sequence>
<dbReference type="CDD" id="cd02042">
    <property type="entry name" value="ParAB_family"/>
    <property type="match status" value="1"/>
</dbReference>
<gene>
    <name evidence="2" type="ORF">HF964_09255</name>
</gene>
<organism evidence="2 3">
    <name type="scientific">Periweissella fabalis</name>
    <dbReference type="NCBI Taxonomy" id="1070421"/>
    <lineage>
        <taxon>Bacteria</taxon>
        <taxon>Bacillati</taxon>
        <taxon>Bacillota</taxon>
        <taxon>Bacilli</taxon>
        <taxon>Lactobacillales</taxon>
        <taxon>Lactobacillaceae</taxon>
        <taxon>Periweissella</taxon>
    </lineage>
</organism>
<dbReference type="RefSeq" id="WP_168722765.1">
    <property type="nucleotide sequence ID" value="NZ_JAAXPN010000013.1"/>
</dbReference>
<dbReference type="InterPro" id="IPR025669">
    <property type="entry name" value="AAA_dom"/>
</dbReference>